<dbReference type="Proteomes" id="UP000284557">
    <property type="component" value="Unassembled WGS sequence"/>
</dbReference>
<reference evidence="3 4" key="1">
    <citation type="submission" date="2018-08" db="EMBL/GenBank/DDBJ databases">
        <title>Linezolid Resistance in Mycobacterium abscessus: MIC Distribution and Comprehensive Investigation of Resistance Mechanisms.</title>
        <authorList>
            <person name="Ye M."/>
            <person name="Xu L."/>
            <person name="Zou Y."/>
            <person name="Li B."/>
            <person name="Guo Q."/>
            <person name="Zhang Y."/>
            <person name="Zhan M."/>
            <person name="Xu B."/>
            <person name="Yu F."/>
            <person name="Zhang Z."/>
            <person name="Chu H."/>
        </authorList>
    </citation>
    <scope>NUCLEOTIDE SEQUENCE [LARGE SCALE GENOMIC DNA]</scope>
    <source>
        <strain evidence="3 4">G143</strain>
    </source>
</reference>
<feature type="domain" description="DUF732" evidence="2">
    <location>
        <begin position="26"/>
        <end position="81"/>
    </location>
</feature>
<name>A0ABD7HIG7_9MYCO</name>
<feature type="chain" id="PRO_5044859830" evidence="1">
    <location>
        <begin position="25"/>
        <end position="102"/>
    </location>
</feature>
<evidence type="ECO:0000313" key="4">
    <source>
        <dbReference type="Proteomes" id="UP000284557"/>
    </source>
</evidence>
<gene>
    <name evidence="3" type="ORF">D2E76_23125</name>
</gene>
<comment type="caution">
    <text evidence="3">The sequence shown here is derived from an EMBL/GenBank/DDBJ whole genome shotgun (WGS) entry which is preliminary data.</text>
</comment>
<dbReference type="InterPro" id="IPR007969">
    <property type="entry name" value="DUF732"/>
</dbReference>
<feature type="signal peptide" evidence="1">
    <location>
        <begin position="1"/>
        <end position="24"/>
    </location>
</feature>
<dbReference type="PROSITE" id="PS51257">
    <property type="entry name" value="PROKAR_LIPOPROTEIN"/>
    <property type="match status" value="1"/>
</dbReference>
<accession>A0ABD7HIG7</accession>
<organism evidence="3 4">
    <name type="scientific">Mycobacteroides abscessus</name>
    <dbReference type="NCBI Taxonomy" id="36809"/>
    <lineage>
        <taxon>Bacteria</taxon>
        <taxon>Bacillati</taxon>
        <taxon>Actinomycetota</taxon>
        <taxon>Actinomycetes</taxon>
        <taxon>Mycobacteriales</taxon>
        <taxon>Mycobacteriaceae</taxon>
        <taxon>Mycobacteroides</taxon>
    </lineage>
</organism>
<protein>
    <submittedName>
        <fullName evidence="3">DUF732 domain-containing protein</fullName>
    </submittedName>
</protein>
<proteinExistence type="predicted"/>
<evidence type="ECO:0000256" key="1">
    <source>
        <dbReference type="SAM" id="SignalP"/>
    </source>
</evidence>
<dbReference type="EMBL" id="QXBN01000023">
    <property type="protein sequence ID" value="RIT32706.1"/>
    <property type="molecule type" value="Genomic_DNA"/>
</dbReference>
<dbReference type="RefSeq" id="WP_119596564.1">
    <property type="nucleotide sequence ID" value="NZ_QXBN01000023.1"/>
</dbReference>
<evidence type="ECO:0000313" key="3">
    <source>
        <dbReference type="EMBL" id="RIT32706.1"/>
    </source>
</evidence>
<evidence type="ECO:0000259" key="2">
    <source>
        <dbReference type="Pfam" id="PF05305"/>
    </source>
</evidence>
<keyword evidence="1" id="KW-0732">Signal</keyword>
<sequence length="102" mass="10330">MKRLLLAAAAGAVIAAACSPPAHADDASDYAASFGGLVCKQLDATPTLPGVTRVGVLVAGEGFSSHDAGRILRLSINTFCPRHTDLLQRYIAAAGVAPGRSA</sequence>
<dbReference type="AlphaFoldDB" id="A0ABD7HIG7"/>
<dbReference type="Pfam" id="PF05305">
    <property type="entry name" value="DUF732"/>
    <property type="match status" value="1"/>
</dbReference>